<dbReference type="eggNOG" id="ENOG502QS72">
    <property type="taxonomic scope" value="Eukaryota"/>
</dbReference>
<dbReference type="InterPro" id="IPR036390">
    <property type="entry name" value="WH_DNA-bd_sf"/>
</dbReference>
<dbReference type="RefSeq" id="XP_002292060.1">
    <property type="nucleotide sequence ID" value="XM_002292024.1"/>
</dbReference>
<dbReference type="PANTHER" id="PTHR46361">
    <property type="entry name" value="ELECTRON CARRIER/ PROTEIN DISULFIDE OXIDOREDUCTASE"/>
    <property type="match status" value="1"/>
</dbReference>
<dbReference type="Pfam" id="PF00610">
    <property type="entry name" value="DEP"/>
    <property type="match status" value="1"/>
</dbReference>
<dbReference type="SUPFAM" id="SSF46785">
    <property type="entry name" value="Winged helix' DNA-binding domain"/>
    <property type="match status" value="1"/>
</dbReference>
<dbReference type="HOGENOM" id="CLU_012751_1_0_1"/>
<evidence type="ECO:0000259" key="1">
    <source>
        <dbReference type="Pfam" id="PF00462"/>
    </source>
</evidence>
<proteinExistence type="predicted"/>
<dbReference type="InterPro" id="IPR036249">
    <property type="entry name" value="Thioredoxin-like_sf"/>
</dbReference>
<organism evidence="4 5">
    <name type="scientific">Thalassiosira pseudonana</name>
    <name type="common">Marine diatom</name>
    <name type="synonym">Cyclotella nana</name>
    <dbReference type="NCBI Taxonomy" id="35128"/>
    <lineage>
        <taxon>Eukaryota</taxon>
        <taxon>Sar</taxon>
        <taxon>Stramenopiles</taxon>
        <taxon>Ochrophyta</taxon>
        <taxon>Bacillariophyta</taxon>
        <taxon>Coscinodiscophyceae</taxon>
        <taxon>Thalassiosirophycidae</taxon>
        <taxon>Thalassiosirales</taxon>
        <taxon>Thalassiosiraceae</taxon>
        <taxon>Thalassiosira</taxon>
    </lineage>
</organism>
<name>B8C731_THAPS</name>
<evidence type="ECO:0000259" key="3">
    <source>
        <dbReference type="Pfam" id="PF04784"/>
    </source>
</evidence>
<keyword evidence="5" id="KW-1185">Reference proteome</keyword>
<dbReference type="InterPro" id="IPR006869">
    <property type="entry name" value="DUF547"/>
</dbReference>
<gene>
    <name evidence="4" type="ORF">THAPSDRAFT_23786</name>
</gene>
<dbReference type="KEGG" id="tps:THAPSDRAFT_23786"/>
<feature type="domain" description="Glutaredoxin" evidence="1">
    <location>
        <begin position="4"/>
        <end position="63"/>
    </location>
</feature>
<feature type="domain" description="DEP" evidence="2">
    <location>
        <begin position="161"/>
        <end position="221"/>
    </location>
</feature>
<dbReference type="GeneID" id="7449810"/>
<dbReference type="PANTHER" id="PTHR46361:SF3">
    <property type="entry name" value="ELECTRON CARRIER_ PROTEIN DISULFIDE OXIDOREDUCTASE"/>
    <property type="match status" value="1"/>
</dbReference>
<dbReference type="InterPro" id="IPR000591">
    <property type="entry name" value="DEP_dom"/>
</dbReference>
<evidence type="ECO:0000313" key="4">
    <source>
        <dbReference type="EMBL" id="EED90911.1"/>
    </source>
</evidence>
<evidence type="ECO:0000259" key="2">
    <source>
        <dbReference type="Pfam" id="PF00610"/>
    </source>
</evidence>
<dbReference type="Pfam" id="PF00462">
    <property type="entry name" value="Glutaredoxin"/>
    <property type="match status" value="1"/>
</dbReference>
<accession>B8C731</accession>
<dbReference type="Pfam" id="PF04784">
    <property type="entry name" value="DUF547"/>
    <property type="match status" value="1"/>
</dbReference>
<dbReference type="PRINTS" id="PR00160">
    <property type="entry name" value="GLUTAREDOXIN"/>
</dbReference>
<dbReference type="InterPro" id="IPR014025">
    <property type="entry name" value="Glutaredoxin_subgr"/>
</dbReference>
<dbReference type="OMA" id="IVVSQCH"/>
<dbReference type="InParanoid" id="B8C731"/>
<dbReference type="GO" id="GO:0035556">
    <property type="term" value="P:intracellular signal transduction"/>
    <property type="evidence" value="ECO:0007669"/>
    <property type="project" value="InterPro"/>
</dbReference>
<dbReference type="EMBL" id="CM000644">
    <property type="protein sequence ID" value="EED90911.1"/>
    <property type="molecule type" value="Genomic_DNA"/>
</dbReference>
<dbReference type="SUPFAM" id="SSF52833">
    <property type="entry name" value="Thioredoxin-like"/>
    <property type="match status" value="1"/>
</dbReference>
<dbReference type="STRING" id="35128.B8C731"/>
<dbReference type="PaxDb" id="35128-Thaps23786"/>
<dbReference type="AlphaFoldDB" id="B8C731"/>
<dbReference type="Gene3D" id="1.10.10.10">
    <property type="entry name" value="Winged helix-like DNA-binding domain superfamily/Winged helix DNA-binding domain"/>
    <property type="match status" value="1"/>
</dbReference>
<protein>
    <submittedName>
        <fullName evidence="4">Uncharacterized protein</fullName>
    </submittedName>
</protein>
<sequence>MGRITIFSIEECSFCRRLKAALTARSIPYTDINISHYPQKRADMLSLTDRLTVPQVFFNEEHVGGAEETLELLKKWDEEIARDGKPNETPYTRYVDQIESVAGPYDTRLAPPTGPPAIQNMHLTITRPKEIIEINGKHYTTLQLMKELVLKMPREDLSSWGVVYYDVFRGTDAVTALRDIFQLNTREEATQLGMKLQRKEYIKHAASKGDHTFGDNRFLFRLRPFHTPNVLNSFCAWKHPVENEPINVLFDLNKLWGKLEARHVNKEGLVDHTAIRRDDYYWKFEEDVCEVQNIELKGMGGKTKIAFVLNLYNLMIRYGFIKMGIPATDRNRHAFFEQVSVLVGGHVFSFNDLEHGMLRANARPPYRIARPFSVMDERRHLALDPSLVDCRIHFGLNCGAKSCPPVKKYTVEALDEELRLAAMAFCEQEENVSIDDSSGVVRLSKIFYWYMSDFASSKDELLSKISTFLRGDKKATLDNLIQNGRVSVEFMQYDWSTNDCNTIVFEKGSRPSKAYEIDRAYVA</sequence>
<dbReference type="InterPro" id="IPR002109">
    <property type="entry name" value="Glutaredoxin"/>
</dbReference>
<dbReference type="Gene3D" id="3.40.30.10">
    <property type="entry name" value="Glutaredoxin"/>
    <property type="match status" value="1"/>
</dbReference>
<evidence type="ECO:0000313" key="5">
    <source>
        <dbReference type="Proteomes" id="UP000001449"/>
    </source>
</evidence>
<feature type="domain" description="DUF547" evidence="3">
    <location>
        <begin position="298"/>
        <end position="425"/>
    </location>
</feature>
<dbReference type="CDD" id="cd04371">
    <property type="entry name" value="DEP"/>
    <property type="match status" value="1"/>
</dbReference>
<dbReference type="Proteomes" id="UP000001449">
    <property type="component" value="Chromosome 8"/>
</dbReference>
<dbReference type="PROSITE" id="PS51354">
    <property type="entry name" value="GLUTAREDOXIN_2"/>
    <property type="match status" value="1"/>
</dbReference>
<reference evidence="4 5" key="1">
    <citation type="journal article" date="2004" name="Science">
        <title>The genome of the diatom Thalassiosira pseudonana: ecology, evolution, and metabolism.</title>
        <authorList>
            <person name="Armbrust E.V."/>
            <person name="Berges J.A."/>
            <person name="Bowler C."/>
            <person name="Green B.R."/>
            <person name="Martinez D."/>
            <person name="Putnam N.H."/>
            <person name="Zhou S."/>
            <person name="Allen A.E."/>
            <person name="Apt K.E."/>
            <person name="Bechner M."/>
            <person name="Brzezinski M.A."/>
            <person name="Chaal B.K."/>
            <person name="Chiovitti A."/>
            <person name="Davis A.K."/>
            <person name="Demarest M.S."/>
            <person name="Detter J.C."/>
            <person name="Glavina T."/>
            <person name="Goodstein D."/>
            <person name="Hadi M.Z."/>
            <person name="Hellsten U."/>
            <person name="Hildebrand M."/>
            <person name="Jenkins B.D."/>
            <person name="Jurka J."/>
            <person name="Kapitonov V.V."/>
            <person name="Kroger N."/>
            <person name="Lau W.W."/>
            <person name="Lane T.W."/>
            <person name="Larimer F.W."/>
            <person name="Lippmeier J.C."/>
            <person name="Lucas S."/>
            <person name="Medina M."/>
            <person name="Montsant A."/>
            <person name="Obornik M."/>
            <person name="Parker M.S."/>
            <person name="Palenik B."/>
            <person name="Pazour G.J."/>
            <person name="Richardson P.M."/>
            <person name="Rynearson T.A."/>
            <person name="Saito M.A."/>
            <person name="Schwartz D.C."/>
            <person name="Thamatrakoln K."/>
            <person name="Valentin K."/>
            <person name="Vardi A."/>
            <person name="Wilkerson F.P."/>
            <person name="Rokhsar D.S."/>
        </authorList>
    </citation>
    <scope>NUCLEOTIDE SEQUENCE [LARGE SCALE GENOMIC DNA]</scope>
    <source>
        <strain evidence="4 5">CCMP1335</strain>
    </source>
</reference>
<reference evidence="4 5" key="2">
    <citation type="journal article" date="2008" name="Nature">
        <title>The Phaeodactylum genome reveals the evolutionary history of diatom genomes.</title>
        <authorList>
            <person name="Bowler C."/>
            <person name="Allen A.E."/>
            <person name="Badger J.H."/>
            <person name="Grimwood J."/>
            <person name="Jabbari K."/>
            <person name="Kuo A."/>
            <person name="Maheswari U."/>
            <person name="Martens C."/>
            <person name="Maumus F."/>
            <person name="Otillar R.P."/>
            <person name="Rayko E."/>
            <person name="Salamov A."/>
            <person name="Vandepoele K."/>
            <person name="Beszteri B."/>
            <person name="Gruber A."/>
            <person name="Heijde M."/>
            <person name="Katinka M."/>
            <person name="Mock T."/>
            <person name="Valentin K."/>
            <person name="Verret F."/>
            <person name="Berges J.A."/>
            <person name="Brownlee C."/>
            <person name="Cadoret J.P."/>
            <person name="Chiovitti A."/>
            <person name="Choi C.J."/>
            <person name="Coesel S."/>
            <person name="De Martino A."/>
            <person name="Detter J.C."/>
            <person name="Durkin C."/>
            <person name="Falciatore A."/>
            <person name="Fournet J."/>
            <person name="Haruta M."/>
            <person name="Huysman M.J."/>
            <person name="Jenkins B.D."/>
            <person name="Jiroutova K."/>
            <person name="Jorgensen R.E."/>
            <person name="Joubert Y."/>
            <person name="Kaplan A."/>
            <person name="Kroger N."/>
            <person name="Kroth P.G."/>
            <person name="La Roche J."/>
            <person name="Lindquist E."/>
            <person name="Lommer M."/>
            <person name="Martin-Jezequel V."/>
            <person name="Lopez P.J."/>
            <person name="Lucas S."/>
            <person name="Mangogna M."/>
            <person name="McGinnis K."/>
            <person name="Medlin L.K."/>
            <person name="Montsant A."/>
            <person name="Oudot-Le Secq M.P."/>
            <person name="Napoli C."/>
            <person name="Obornik M."/>
            <person name="Parker M.S."/>
            <person name="Petit J.L."/>
            <person name="Porcel B.M."/>
            <person name="Poulsen N."/>
            <person name="Robison M."/>
            <person name="Rychlewski L."/>
            <person name="Rynearson T.A."/>
            <person name="Schmutz J."/>
            <person name="Shapiro H."/>
            <person name="Siaut M."/>
            <person name="Stanley M."/>
            <person name="Sussman M.R."/>
            <person name="Taylor A.R."/>
            <person name="Vardi A."/>
            <person name="von Dassow P."/>
            <person name="Vyverman W."/>
            <person name="Willis A."/>
            <person name="Wyrwicz L.S."/>
            <person name="Rokhsar D.S."/>
            <person name="Weissenbach J."/>
            <person name="Armbrust E.V."/>
            <person name="Green B.R."/>
            <person name="Van de Peer Y."/>
            <person name="Grigoriev I.V."/>
        </authorList>
    </citation>
    <scope>NUCLEOTIDE SEQUENCE [LARGE SCALE GENOMIC DNA]</scope>
    <source>
        <strain evidence="4 5">CCMP1335</strain>
    </source>
</reference>
<dbReference type="InterPro" id="IPR036388">
    <property type="entry name" value="WH-like_DNA-bd_sf"/>
</dbReference>